<reference evidence="3" key="1">
    <citation type="submission" date="2021-01" db="EMBL/GenBank/DDBJ databases">
        <title>Adiantum capillus-veneris genome.</title>
        <authorList>
            <person name="Fang Y."/>
            <person name="Liao Q."/>
        </authorList>
    </citation>
    <scope>NUCLEOTIDE SEQUENCE</scope>
    <source>
        <strain evidence="3">H3</strain>
        <tissue evidence="3">Leaf</tissue>
    </source>
</reference>
<comment type="caution">
    <text evidence="3">The sequence shown here is derived from an EMBL/GenBank/DDBJ whole genome shotgun (WGS) entry which is preliminary data.</text>
</comment>
<keyword evidence="2" id="KW-0732">Signal</keyword>
<organism evidence="3 4">
    <name type="scientific">Adiantum capillus-veneris</name>
    <name type="common">Maidenhair fern</name>
    <dbReference type="NCBI Taxonomy" id="13818"/>
    <lineage>
        <taxon>Eukaryota</taxon>
        <taxon>Viridiplantae</taxon>
        <taxon>Streptophyta</taxon>
        <taxon>Embryophyta</taxon>
        <taxon>Tracheophyta</taxon>
        <taxon>Polypodiopsida</taxon>
        <taxon>Polypodiidae</taxon>
        <taxon>Polypodiales</taxon>
        <taxon>Pteridineae</taxon>
        <taxon>Pteridaceae</taxon>
        <taxon>Vittarioideae</taxon>
        <taxon>Adiantum</taxon>
    </lineage>
</organism>
<evidence type="ECO:0000313" key="4">
    <source>
        <dbReference type="Proteomes" id="UP000886520"/>
    </source>
</evidence>
<feature type="transmembrane region" description="Helical" evidence="1">
    <location>
        <begin position="46"/>
        <end position="66"/>
    </location>
</feature>
<proteinExistence type="predicted"/>
<dbReference type="EMBL" id="JABFUD020000010">
    <property type="protein sequence ID" value="KAI5074940.1"/>
    <property type="molecule type" value="Genomic_DNA"/>
</dbReference>
<gene>
    <name evidence="3" type="ORF">GOP47_0010901</name>
</gene>
<feature type="signal peptide" evidence="2">
    <location>
        <begin position="1"/>
        <end position="22"/>
    </location>
</feature>
<keyword evidence="1" id="KW-0472">Membrane</keyword>
<evidence type="ECO:0000256" key="2">
    <source>
        <dbReference type="SAM" id="SignalP"/>
    </source>
</evidence>
<feature type="chain" id="PRO_5039351918" evidence="2">
    <location>
        <begin position="23"/>
        <end position="101"/>
    </location>
</feature>
<evidence type="ECO:0000313" key="3">
    <source>
        <dbReference type="EMBL" id="KAI5074940.1"/>
    </source>
</evidence>
<keyword evidence="4" id="KW-1185">Reference proteome</keyword>
<dbReference type="Proteomes" id="UP000886520">
    <property type="component" value="Chromosome 10"/>
</dbReference>
<evidence type="ECO:0000256" key="1">
    <source>
        <dbReference type="SAM" id="Phobius"/>
    </source>
</evidence>
<accession>A0A9D4UVF8</accession>
<dbReference type="AlphaFoldDB" id="A0A9D4UVF8"/>
<name>A0A9D4UVF8_ADICA</name>
<keyword evidence="1" id="KW-1133">Transmembrane helix</keyword>
<keyword evidence="1" id="KW-0812">Transmembrane</keyword>
<protein>
    <submittedName>
        <fullName evidence="3">Uncharacterized protein</fullName>
    </submittedName>
</protein>
<sequence length="101" mass="11485">MPFNVMLFSLLTIFLVALLALAYFQDKVETALYWASTSYFVGKRRITLFIRVGLWAQLLVTIARIVGGNEEFLLSGFVEFPTIAIDCAYCFMNLCGLFHND</sequence>